<dbReference type="GeneID" id="14911215"/>
<dbReference type="OMA" id="QTEPWIN"/>
<dbReference type="SMART" id="SM00049">
    <property type="entry name" value="DEP"/>
    <property type="match status" value="1"/>
</dbReference>
<organism evidence="3 4">
    <name type="scientific">Acanthamoeba castellanii (strain ATCC 30010 / Neff)</name>
    <dbReference type="NCBI Taxonomy" id="1257118"/>
    <lineage>
        <taxon>Eukaryota</taxon>
        <taxon>Amoebozoa</taxon>
        <taxon>Discosea</taxon>
        <taxon>Longamoebia</taxon>
        <taxon>Centramoebida</taxon>
        <taxon>Acanthamoebidae</taxon>
        <taxon>Acanthamoeba</taxon>
    </lineage>
</organism>
<dbReference type="InterPro" id="IPR036388">
    <property type="entry name" value="WH-like_DNA-bd_sf"/>
</dbReference>
<evidence type="ECO:0000256" key="1">
    <source>
        <dbReference type="SAM" id="MobiDB-lite"/>
    </source>
</evidence>
<dbReference type="OrthoDB" id="202203at2759"/>
<dbReference type="AlphaFoldDB" id="L8GF58"/>
<dbReference type="Proteomes" id="UP000011083">
    <property type="component" value="Unassembled WGS sequence"/>
</dbReference>
<protein>
    <submittedName>
        <fullName evidence="3">Pyridine nucleotidedisulfide oxidoreductase family protein</fullName>
    </submittedName>
</protein>
<dbReference type="SUPFAM" id="SSF51905">
    <property type="entry name" value="FAD/NAD(P)-binding domain"/>
    <property type="match status" value="1"/>
</dbReference>
<dbReference type="PANTHER" id="PTHR43735">
    <property type="entry name" value="APOPTOSIS-INDUCING FACTOR 1"/>
    <property type="match status" value="1"/>
</dbReference>
<proteinExistence type="predicted"/>
<dbReference type="Gene3D" id="3.50.50.100">
    <property type="match status" value="1"/>
</dbReference>
<sequence length="462" mass="51480">MEREVAVEEGHADKEATQEEEEDNLSGLMRAVRDPALGFEVRDRSYHLKTYPACFVGSEAVDWLVQNWGARSREEAVQLGQRLRAEGVFEHVKDITKPFLDGYYFYRFTEKKKVVIVGGGFAGSKVAKKLQAAFDVTLVDSKDHFVCLISLPSCVCDTAHLSKVTSRHSTYLHCKVVVDEVIGLRKHESAVVLKKGGLLPYDYLVLCTGSRYRLPVTSNEHILVVDPLVPAALQTYYEPLQKATSVTVIGGGPVGIEIAGEIAHYFPEKRLNIIYSGKKMLERCCKGAHSSVKNYFKAFPNVRIYADQKVVDTDQDCLVTDKGDRIPTDVAYCGVGFVPNTDFMKANFAELLTPKGHIKVNEHLQTVDYPNIFALGDIADINEEKLAQNAEKHADVVAKNIRAMESTCPFAAMYSYTPGTRVLIISLGPKRAMLVRGDRVYIEGSLASKVKYLVEFRIMRGL</sequence>
<dbReference type="InterPro" id="IPR000591">
    <property type="entry name" value="DEP_dom"/>
</dbReference>
<reference evidence="3 4" key="1">
    <citation type="journal article" date="2013" name="Genome Biol.">
        <title>Genome of Acanthamoeba castellanii highlights extensive lateral gene transfer and early evolution of tyrosine kinase signaling.</title>
        <authorList>
            <person name="Clarke M."/>
            <person name="Lohan A.J."/>
            <person name="Liu B."/>
            <person name="Lagkouvardos I."/>
            <person name="Roy S."/>
            <person name="Zafar N."/>
            <person name="Bertelli C."/>
            <person name="Schilde C."/>
            <person name="Kianianmomeni A."/>
            <person name="Burglin T.R."/>
            <person name="Frech C."/>
            <person name="Turcotte B."/>
            <person name="Kopec K.O."/>
            <person name="Synnott J.M."/>
            <person name="Choo C."/>
            <person name="Paponov I."/>
            <person name="Finkler A."/>
            <person name="Soon Heng Tan C."/>
            <person name="Hutchins A.P."/>
            <person name="Weinmeier T."/>
            <person name="Rattei T."/>
            <person name="Chu J.S."/>
            <person name="Gimenez G."/>
            <person name="Irimia M."/>
            <person name="Rigden D.J."/>
            <person name="Fitzpatrick D.A."/>
            <person name="Lorenzo-Morales J."/>
            <person name="Bateman A."/>
            <person name="Chiu C.H."/>
            <person name="Tang P."/>
            <person name="Hegemann P."/>
            <person name="Fromm H."/>
            <person name="Raoult D."/>
            <person name="Greub G."/>
            <person name="Miranda-Saavedra D."/>
            <person name="Chen N."/>
            <person name="Nash P."/>
            <person name="Ginger M.L."/>
            <person name="Horn M."/>
            <person name="Schaap P."/>
            <person name="Caler L."/>
            <person name="Loftus B."/>
        </authorList>
    </citation>
    <scope>NUCLEOTIDE SEQUENCE [LARGE SCALE GENOMIC DNA]</scope>
    <source>
        <strain evidence="3 4">Neff</strain>
    </source>
</reference>
<dbReference type="PRINTS" id="PR00368">
    <property type="entry name" value="FADPNR"/>
</dbReference>
<dbReference type="GO" id="GO:0005737">
    <property type="term" value="C:cytoplasm"/>
    <property type="evidence" value="ECO:0007669"/>
    <property type="project" value="TreeGrafter"/>
</dbReference>
<dbReference type="Gene3D" id="1.10.10.10">
    <property type="entry name" value="Winged helix-like DNA-binding domain superfamily/Winged helix DNA-binding domain"/>
    <property type="match status" value="1"/>
</dbReference>
<dbReference type="InterPro" id="IPR036390">
    <property type="entry name" value="WH_DNA-bd_sf"/>
</dbReference>
<dbReference type="GO" id="GO:0050660">
    <property type="term" value="F:flavin adenine dinucleotide binding"/>
    <property type="evidence" value="ECO:0007669"/>
    <property type="project" value="TreeGrafter"/>
</dbReference>
<evidence type="ECO:0000313" key="3">
    <source>
        <dbReference type="EMBL" id="ELR10821.1"/>
    </source>
</evidence>
<dbReference type="InterPro" id="IPR036188">
    <property type="entry name" value="FAD/NAD-bd_sf"/>
</dbReference>
<accession>L8GF58</accession>
<dbReference type="GO" id="GO:0035556">
    <property type="term" value="P:intracellular signal transduction"/>
    <property type="evidence" value="ECO:0007669"/>
    <property type="project" value="InterPro"/>
</dbReference>
<feature type="region of interest" description="Disordered" evidence="1">
    <location>
        <begin position="1"/>
        <end position="25"/>
    </location>
</feature>
<dbReference type="RefSeq" id="XP_004332834.1">
    <property type="nucleotide sequence ID" value="XM_004332786.1"/>
</dbReference>
<dbReference type="Pfam" id="PF00610">
    <property type="entry name" value="DEP"/>
    <property type="match status" value="1"/>
</dbReference>
<keyword evidence="4" id="KW-1185">Reference proteome</keyword>
<dbReference type="Pfam" id="PF07992">
    <property type="entry name" value="Pyr_redox_2"/>
    <property type="match status" value="1"/>
</dbReference>
<name>L8GF58_ACACF</name>
<dbReference type="EMBL" id="KB008174">
    <property type="protein sequence ID" value="ELR10821.1"/>
    <property type="molecule type" value="Genomic_DNA"/>
</dbReference>
<dbReference type="InterPro" id="IPR023753">
    <property type="entry name" value="FAD/NAD-binding_dom"/>
</dbReference>
<dbReference type="VEuPathDB" id="AmoebaDB:ACA1_109110"/>
<gene>
    <name evidence="3" type="ORF">ACA1_109110</name>
</gene>
<evidence type="ECO:0000259" key="2">
    <source>
        <dbReference type="PROSITE" id="PS50186"/>
    </source>
</evidence>
<dbReference type="GO" id="GO:0004174">
    <property type="term" value="F:electron-transferring-flavoprotein dehydrogenase activity"/>
    <property type="evidence" value="ECO:0007669"/>
    <property type="project" value="TreeGrafter"/>
</dbReference>
<feature type="compositionally biased region" description="Basic and acidic residues" evidence="1">
    <location>
        <begin position="1"/>
        <end position="17"/>
    </location>
</feature>
<feature type="domain" description="DEP" evidence="2">
    <location>
        <begin position="35"/>
        <end position="110"/>
    </location>
</feature>
<dbReference type="SUPFAM" id="SSF46785">
    <property type="entry name" value="Winged helix' DNA-binding domain"/>
    <property type="match status" value="1"/>
</dbReference>
<dbReference type="PANTHER" id="PTHR43735:SF6">
    <property type="entry name" value="FAD_NAD(P)-BINDING DOMAIN-CONTAINING PROTEIN"/>
    <property type="match status" value="1"/>
</dbReference>
<dbReference type="STRING" id="1257118.L8GF58"/>
<evidence type="ECO:0000313" key="4">
    <source>
        <dbReference type="Proteomes" id="UP000011083"/>
    </source>
</evidence>
<dbReference type="PRINTS" id="PR00469">
    <property type="entry name" value="PNDRDTASEII"/>
</dbReference>
<dbReference type="KEGG" id="acan:ACA1_109110"/>
<dbReference type="PROSITE" id="PS50186">
    <property type="entry name" value="DEP"/>
    <property type="match status" value="1"/>
</dbReference>
<dbReference type="CDD" id="cd04371">
    <property type="entry name" value="DEP"/>
    <property type="match status" value="1"/>
</dbReference>